<feature type="region of interest" description="Disordered" evidence="1">
    <location>
        <begin position="476"/>
        <end position="507"/>
    </location>
</feature>
<comment type="caution">
    <text evidence="3">The sequence shown here is derived from an EMBL/GenBank/DDBJ whole genome shotgun (WGS) entry which is preliminary data.</text>
</comment>
<protein>
    <recommendedName>
        <fullName evidence="5">PrsW family intramembrane metalloprotease</fullName>
    </recommendedName>
</protein>
<dbReference type="EMBL" id="QFPP01000001">
    <property type="protein sequence ID" value="PZQ78424.1"/>
    <property type="molecule type" value="Genomic_DNA"/>
</dbReference>
<keyword evidence="2" id="KW-1133">Transmembrane helix</keyword>
<organism evidence="3 4">
    <name type="scientific">Variovorax paradoxus</name>
    <dbReference type="NCBI Taxonomy" id="34073"/>
    <lineage>
        <taxon>Bacteria</taxon>
        <taxon>Pseudomonadati</taxon>
        <taxon>Pseudomonadota</taxon>
        <taxon>Betaproteobacteria</taxon>
        <taxon>Burkholderiales</taxon>
        <taxon>Comamonadaceae</taxon>
        <taxon>Variovorax</taxon>
    </lineage>
</organism>
<evidence type="ECO:0000256" key="2">
    <source>
        <dbReference type="SAM" id="Phobius"/>
    </source>
</evidence>
<proteinExistence type="predicted"/>
<dbReference type="PANTHER" id="PTHR36844:SF1">
    <property type="entry name" value="PROTEASE PRSW"/>
    <property type="match status" value="1"/>
</dbReference>
<keyword evidence="2" id="KW-0812">Transmembrane</keyword>
<dbReference type="AlphaFoldDB" id="A0A2W5QN51"/>
<feature type="transmembrane region" description="Helical" evidence="2">
    <location>
        <begin position="857"/>
        <end position="878"/>
    </location>
</feature>
<gene>
    <name evidence="3" type="ORF">DI563_00135</name>
</gene>
<accession>A0A2W5QN51</accession>
<evidence type="ECO:0000313" key="4">
    <source>
        <dbReference type="Proteomes" id="UP000249135"/>
    </source>
</evidence>
<evidence type="ECO:0000313" key="3">
    <source>
        <dbReference type="EMBL" id="PZQ78424.1"/>
    </source>
</evidence>
<dbReference type="GO" id="GO:0008233">
    <property type="term" value="F:peptidase activity"/>
    <property type="evidence" value="ECO:0007669"/>
    <property type="project" value="InterPro"/>
</dbReference>
<reference evidence="3 4" key="1">
    <citation type="submission" date="2017-08" db="EMBL/GenBank/DDBJ databases">
        <title>Infants hospitalized years apart are colonized by the same room-sourced microbial strains.</title>
        <authorList>
            <person name="Brooks B."/>
            <person name="Olm M.R."/>
            <person name="Firek B.A."/>
            <person name="Baker R."/>
            <person name="Thomas B.C."/>
            <person name="Morowitz M.J."/>
            <person name="Banfield J.F."/>
        </authorList>
    </citation>
    <scope>NUCLEOTIDE SEQUENCE [LARGE SCALE GENOMIC DNA]</scope>
    <source>
        <strain evidence="3">S2_005_003_R2_41</strain>
    </source>
</reference>
<feature type="compositionally biased region" description="Basic and acidic residues" evidence="1">
    <location>
        <begin position="359"/>
        <end position="370"/>
    </location>
</feature>
<feature type="transmembrane region" description="Helical" evidence="2">
    <location>
        <begin position="531"/>
        <end position="549"/>
    </location>
</feature>
<feature type="transmembrane region" description="Helical" evidence="2">
    <location>
        <begin position="834"/>
        <end position="851"/>
    </location>
</feature>
<feature type="transmembrane region" description="Helical" evidence="2">
    <location>
        <begin position="596"/>
        <end position="618"/>
    </location>
</feature>
<feature type="region of interest" description="Disordered" evidence="1">
    <location>
        <begin position="351"/>
        <end position="370"/>
    </location>
</feature>
<dbReference type="PANTHER" id="PTHR36844">
    <property type="entry name" value="PROTEASE PRSW"/>
    <property type="match status" value="1"/>
</dbReference>
<feature type="transmembrane region" description="Helical" evidence="2">
    <location>
        <begin position="805"/>
        <end position="827"/>
    </location>
</feature>
<dbReference type="Pfam" id="PF13367">
    <property type="entry name" value="PrsW-protease"/>
    <property type="match status" value="2"/>
</dbReference>
<keyword evidence="2" id="KW-0472">Membrane</keyword>
<evidence type="ECO:0000256" key="1">
    <source>
        <dbReference type="SAM" id="MobiDB-lite"/>
    </source>
</evidence>
<sequence>MAEVHAQPRCQRQALARRNGHRCGLPGVPGPPWAARAVAQGGLRAALENGTRKVRAGIRRLAEVVCVQLRAIVQHHHVCRRLAGLGPARTDADAARRRGQRCGTPPAGEAALAKGQALRVIEILRTTVRAGQHAVVQLAQRAAPLSLLHAAVQRVVQALGEGAREKAAQRLGVDGPVADHRAVTLGQRPVALVRRVEDEARVRAIEAAQHLGVGQVGVLQFAAADQRVAQVQQPEQHHGQRMQVGRARRPRLAQHNFRRLELPHAAHDARRAIDVDVVVVAQLDRARAGIEEHVARIQVLVGQALAVQRKQGIGELPAQHGENTKARAHLARQHRLHLQVARLAQAHEVAQPGAVGQRDQFEGPEERRRGRAMVDGHLQPRAQRGIDAQHHGVVPLERIGLAVERDAVDLALAAVADRRLDAAGCARVRAAQPLARSQRCHGRQGRVPAVHLTAIEIFRDAPNIRVRIASLRRERHPPENAMALPPDPLTRAPLDHPRPGGEMRSAAASAPTRSQILPMAGEWQELFSRPYFIPGIVGCLVIALLWMYLGERGAVFTVDYRGLPVGVPLYTMVLAACICLGGAYALYRMAGKPKAWWVMPVAAAFTGVVCFTSVMRALQSMFDIGADSGSARDSAPVVFFKMFFAAGLPEECMKAIPVLIGVAIGMHLMKNQRAGDGPLRQMAVVEPLDGIIIGTAAGFGFAFAETMFQYVPMVMVSHLDVLATLADKALTLKLPRSQELGALTLKIAAAFKSAPAEAREALVPAIRAAFRIIGAAMGEDRAALELQRAIAAHRGEGLELMIPRLLANLFGHAAYAGVFGYFIGLAAMKPGQRIKTLLIGLGVAAALHALWNATGGISAPLAFLATALAFSVLSLCIIKARKISPDRSQLVASQVIDRFALPRQPFRAPELAAGTASGPVPAPAPMAAPGAAAVVARAPQASVTWDDDSGLRMLEMGSARIPATVGARLYESHLPGVSAGRGDGIVAEVTANPNDLAVLGLKNLSDRTWTFVSPGRAERELAPGRSIKLEAGLQVRIGQAALHVR</sequence>
<dbReference type="InterPro" id="IPR026898">
    <property type="entry name" value="PrsW"/>
</dbReference>
<feature type="transmembrane region" description="Helical" evidence="2">
    <location>
        <begin position="690"/>
        <end position="711"/>
    </location>
</feature>
<feature type="transmembrane region" description="Helical" evidence="2">
    <location>
        <begin position="569"/>
        <end position="587"/>
    </location>
</feature>
<dbReference type="Proteomes" id="UP000249135">
    <property type="component" value="Unassembled WGS sequence"/>
</dbReference>
<evidence type="ECO:0008006" key="5">
    <source>
        <dbReference type="Google" id="ProtNLM"/>
    </source>
</evidence>
<name>A0A2W5QN51_VARPD</name>